<organism evidence="1 2">
    <name type="scientific">Nocardia transvalensis</name>
    <dbReference type="NCBI Taxonomy" id="37333"/>
    <lineage>
        <taxon>Bacteria</taxon>
        <taxon>Bacillati</taxon>
        <taxon>Actinomycetota</taxon>
        <taxon>Actinomycetes</taxon>
        <taxon>Mycobacteriales</taxon>
        <taxon>Nocardiaceae</taxon>
        <taxon>Nocardia</taxon>
    </lineage>
</organism>
<gene>
    <name evidence="1" type="ORF">BJY24_004271</name>
</gene>
<comment type="caution">
    <text evidence="1">The sequence shown here is derived from an EMBL/GenBank/DDBJ whole genome shotgun (WGS) entry which is preliminary data.</text>
</comment>
<dbReference type="AlphaFoldDB" id="A0A7W9PGV5"/>
<proteinExistence type="predicted"/>
<accession>A0A7W9PGV5</accession>
<keyword evidence="2" id="KW-1185">Reference proteome</keyword>
<dbReference type="Proteomes" id="UP000540412">
    <property type="component" value="Unassembled WGS sequence"/>
</dbReference>
<protein>
    <submittedName>
        <fullName evidence="1">Uncharacterized protein</fullName>
    </submittedName>
</protein>
<evidence type="ECO:0000313" key="2">
    <source>
        <dbReference type="Proteomes" id="UP000540412"/>
    </source>
</evidence>
<dbReference type="EMBL" id="JACHIT010000002">
    <property type="protein sequence ID" value="MBB5915359.1"/>
    <property type="molecule type" value="Genomic_DNA"/>
</dbReference>
<reference evidence="1 2" key="1">
    <citation type="submission" date="2020-08" db="EMBL/GenBank/DDBJ databases">
        <title>Sequencing the genomes of 1000 actinobacteria strains.</title>
        <authorList>
            <person name="Klenk H.-P."/>
        </authorList>
    </citation>
    <scope>NUCLEOTIDE SEQUENCE [LARGE SCALE GENOMIC DNA]</scope>
    <source>
        <strain evidence="1 2">DSM 43582</strain>
    </source>
</reference>
<evidence type="ECO:0000313" key="1">
    <source>
        <dbReference type="EMBL" id="MBB5915359.1"/>
    </source>
</evidence>
<name>A0A7W9PGV5_9NOCA</name>
<sequence length="34" mass="3842">MSGVAILGYRRTRHHITVARPVTSSSTRRTVEFV</sequence>